<keyword evidence="1" id="KW-0732">Signal</keyword>
<keyword evidence="3" id="KW-1185">Reference proteome</keyword>
<evidence type="ECO:0000313" key="3">
    <source>
        <dbReference type="Proteomes" id="UP000307173"/>
    </source>
</evidence>
<evidence type="ECO:0000256" key="1">
    <source>
        <dbReference type="SAM" id="SignalP"/>
    </source>
</evidence>
<proteinExistence type="predicted"/>
<protein>
    <submittedName>
        <fullName evidence="2">Uncharacterized protein</fullName>
    </submittedName>
</protein>
<comment type="caution">
    <text evidence="2">The sequence shown here is derived from an EMBL/GenBank/DDBJ whole genome shotgun (WGS) entry which is preliminary data.</text>
</comment>
<organism evidence="2 3">
    <name type="scientific">Pichia inconspicua</name>
    <dbReference type="NCBI Taxonomy" id="52247"/>
    <lineage>
        <taxon>Eukaryota</taxon>
        <taxon>Fungi</taxon>
        <taxon>Dikarya</taxon>
        <taxon>Ascomycota</taxon>
        <taxon>Saccharomycotina</taxon>
        <taxon>Pichiomycetes</taxon>
        <taxon>Pichiales</taxon>
        <taxon>Pichiaceae</taxon>
        <taxon>Pichia</taxon>
    </lineage>
</organism>
<accession>A0A4T0X8U1</accession>
<dbReference type="Proteomes" id="UP000307173">
    <property type="component" value="Unassembled WGS sequence"/>
</dbReference>
<feature type="chain" id="PRO_5020584778" evidence="1">
    <location>
        <begin position="21"/>
        <end position="102"/>
    </location>
</feature>
<reference evidence="2 3" key="1">
    <citation type="journal article" date="2019" name="Front. Genet.">
        <title>Whole-Genome Sequencing of the Opportunistic Yeast Pathogen Candida inconspicua Uncovers Its Hybrid Origin.</title>
        <authorList>
            <person name="Mixao V."/>
            <person name="Hansen A.P."/>
            <person name="Saus E."/>
            <person name="Boekhout T."/>
            <person name="Lass-Florl C."/>
            <person name="Gabaldon T."/>
        </authorList>
    </citation>
    <scope>NUCLEOTIDE SEQUENCE [LARGE SCALE GENOMIC DNA]</scope>
    <source>
        <strain evidence="2 3">CBS 180</strain>
    </source>
</reference>
<dbReference type="AlphaFoldDB" id="A0A4T0X8U1"/>
<evidence type="ECO:0000313" key="2">
    <source>
        <dbReference type="EMBL" id="TID31322.1"/>
    </source>
</evidence>
<gene>
    <name evidence="2" type="ORF">CANINC_000088</name>
</gene>
<feature type="signal peptide" evidence="1">
    <location>
        <begin position="1"/>
        <end position="20"/>
    </location>
</feature>
<sequence length="102" mass="10938">MKLTIAIIALAAPFLKTATAATIPEVEEIVERDYYDCDPFLTVFKSVTFTVYSTDMQQSIHSRVGTTAYTELQLAPCASQGLPTSTVTITVPSATVTVTTTA</sequence>
<name>A0A4T0X8U1_9ASCO</name>
<dbReference type="EMBL" id="SELW01000014">
    <property type="protein sequence ID" value="TID31322.1"/>
    <property type="molecule type" value="Genomic_DNA"/>
</dbReference>